<dbReference type="EMBL" id="JAUTBK010000002">
    <property type="protein sequence ID" value="MDQ1210464.1"/>
    <property type="molecule type" value="Genomic_DNA"/>
</dbReference>
<dbReference type="PANTHER" id="PTHR34219">
    <property type="entry name" value="IRON-REGULATED INNER MEMBRANE PROTEIN-RELATED"/>
    <property type="match status" value="1"/>
</dbReference>
<organism evidence="2 3">
    <name type="scientific">Acinetobacter baylyi</name>
    <dbReference type="NCBI Taxonomy" id="202950"/>
    <lineage>
        <taxon>Bacteria</taxon>
        <taxon>Pseudomonadati</taxon>
        <taxon>Pseudomonadota</taxon>
        <taxon>Gammaproteobacteria</taxon>
        <taxon>Moraxellales</taxon>
        <taxon>Moraxellaceae</taxon>
        <taxon>Acinetobacter</taxon>
    </lineage>
</organism>
<evidence type="ECO:0000313" key="2">
    <source>
        <dbReference type="EMBL" id="MDQ1210464.1"/>
    </source>
</evidence>
<evidence type="ECO:0000313" key="3">
    <source>
        <dbReference type="Proteomes" id="UP001233360"/>
    </source>
</evidence>
<protein>
    <submittedName>
        <fullName evidence="2">Iron-regulated membrane protein</fullName>
    </submittedName>
</protein>
<feature type="transmembrane region" description="Helical" evidence="1">
    <location>
        <begin position="413"/>
        <end position="433"/>
    </location>
</feature>
<dbReference type="PANTHER" id="PTHR34219:SF4">
    <property type="entry name" value="PEPSY DOMAIN-CONTAINING PROTEIN"/>
    <property type="match status" value="1"/>
</dbReference>
<feature type="transmembrane region" description="Helical" evidence="1">
    <location>
        <begin position="337"/>
        <end position="359"/>
    </location>
</feature>
<evidence type="ECO:0000256" key="1">
    <source>
        <dbReference type="SAM" id="Phobius"/>
    </source>
</evidence>
<dbReference type="RefSeq" id="WP_307005097.1">
    <property type="nucleotide sequence ID" value="NZ_JAUTBK010000002.1"/>
</dbReference>
<feature type="transmembrane region" description="Helical" evidence="1">
    <location>
        <begin position="12"/>
        <end position="36"/>
    </location>
</feature>
<feature type="transmembrane region" description="Helical" evidence="1">
    <location>
        <begin position="440"/>
        <end position="459"/>
    </location>
</feature>
<keyword evidence="3" id="KW-1185">Reference proteome</keyword>
<dbReference type="Pfam" id="PF03929">
    <property type="entry name" value="PepSY_TM"/>
    <property type="match status" value="1"/>
</dbReference>
<accession>A0ABU0V0Y2</accession>
<name>A0ABU0V0Y2_ACIBI</name>
<feature type="transmembrane region" description="Helical" evidence="1">
    <location>
        <begin position="189"/>
        <end position="210"/>
    </location>
</feature>
<comment type="caution">
    <text evidence="2">The sequence shown here is derived from an EMBL/GenBank/DDBJ whole genome shotgun (WGS) entry which is preliminary data.</text>
</comment>
<proteinExistence type="predicted"/>
<feature type="transmembrane region" description="Helical" evidence="1">
    <location>
        <begin position="136"/>
        <end position="158"/>
    </location>
</feature>
<reference evidence="2 3" key="1">
    <citation type="submission" date="2023-07" db="EMBL/GenBank/DDBJ databases">
        <title>Functional and genomic diversity of the sorghum phyllosphere microbiome.</title>
        <authorList>
            <person name="Shade A."/>
        </authorList>
    </citation>
    <scope>NUCLEOTIDE SEQUENCE [LARGE SCALE GENOMIC DNA]</scope>
    <source>
        <strain evidence="2 3">SORGH_AS_0887</strain>
    </source>
</reference>
<keyword evidence="1" id="KW-0812">Transmembrane</keyword>
<feature type="transmembrane region" description="Helical" evidence="1">
    <location>
        <begin position="380"/>
        <end position="398"/>
    </location>
</feature>
<gene>
    <name evidence="2" type="ORF">QE380_003387</name>
</gene>
<sequence>MHKNVRQSMAWLHSWTGLLLGWLLFAIFIMGTASYYRHEISLWMQPQLAQYQVQQESSIKTAYQYLQQHAPDAKSWYIGVASEQSPVTNIYWQKKQGGYESKTLDANTGQELSLSATLGGDFFYAFHYQLFGLPVMIGRVIVCLAAFIMLIALISGIITHKKIFTDFFTLRTFKSQRSWLDFHNVSSVIALPFFLMITFTGLAIFFYIYLPWGMKKLYPEDPFQYFKEIRTNVVEIQRPPQPVQNISLETLFVKAQSQWGHQAIDSITADNPNTDQARITITQAQDHSITGNKPQITFDATNGKVLSAIRNESAIATLSFGVYGLHMANFAQPLLRLAFFFSGILGCLMISSGLLLWSLKRQIQNKIRKFHFGHYLVDRLNVATFVGLPIAMTSYLLANRLIKLEANMPNYEVYTFFMVWLSTFIIAILTPKVWLWRSQLGIFIGIGIGLPCFNLFYLIRYDFIHQISDYWTFFRVDLFFILFAGFAYFILKNIHPIQIKAKEKLEKKLNLNENVEVNAS</sequence>
<keyword evidence="1" id="KW-1133">Transmembrane helix</keyword>
<dbReference type="Proteomes" id="UP001233360">
    <property type="component" value="Unassembled WGS sequence"/>
</dbReference>
<dbReference type="InterPro" id="IPR005625">
    <property type="entry name" value="PepSY-ass_TM"/>
</dbReference>
<feature type="transmembrane region" description="Helical" evidence="1">
    <location>
        <begin position="471"/>
        <end position="491"/>
    </location>
</feature>
<keyword evidence="1" id="KW-0472">Membrane</keyword>